<dbReference type="EMBL" id="JAATJA010000003">
    <property type="protein sequence ID" value="NJB69019.1"/>
    <property type="molecule type" value="Genomic_DNA"/>
</dbReference>
<protein>
    <submittedName>
        <fullName evidence="2">Demethylmenaquinone methyltransferase/2-methoxy-6-polyprenyl-1,4-benzoquinol methylase</fullName>
        <ecNumber evidence="2">2.1.1.163</ecNumber>
        <ecNumber evidence="2">2.1.1.201</ecNumber>
    </submittedName>
</protein>
<dbReference type="AlphaFoldDB" id="A0A846QWM8"/>
<evidence type="ECO:0000313" key="2">
    <source>
        <dbReference type="EMBL" id="NJB69019.1"/>
    </source>
</evidence>
<dbReference type="CDD" id="cd02440">
    <property type="entry name" value="AdoMet_MTases"/>
    <property type="match status" value="1"/>
</dbReference>
<dbReference type="GO" id="GO:0008425">
    <property type="term" value="F:2-methoxy-6-polyprenyl-1,4-benzoquinol methyltransferase activity"/>
    <property type="evidence" value="ECO:0007669"/>
    <property type="project" value="UniProtKB-EC"/>
</dbReference>
<accession>A0A846QWM8</accession>
<dbReference type="Proteomes" id="UP000580856">
    <property type="component" value="Unassembled WGS sequence"/>
</dbReference>
<feature type="domain" description="Methyltransferase" evidence="1">
    <location>
        <begin position="41"/>
        <end position="132"/>
    </location>
</feature>
<gene>
    <name evidence="2" type="ORF">GGQ74_002713</name>
</gene>
<name>A0A846QWM8_9BACT</name>
<dbReference type="GO" id="GO:0032259">
    <property type="term" value="P:methylation"/>
    <property type="evidence" value="ECO:0007669"/>
    <property type="project" value="UniProtKB-KW"/>
</dbReference>
<dbReference type="Gene3D" id="3.40.50.150">
    <property type="entry name" value="Vaccinia Virus protein VP39"/>
    <property type="match status" value="1"/>
</dbReference>
<keyword evidence="2" id="KW-0808">Transferase</keyword>
<organism evidence="2 3">
    <name type="scientific">Desulfobaculum xiamenense</name>
    <dbReference type="NCBI Taxonomy" id="995050"/>
    <lineage>
        <taxon>Bacteria</taxon>
        <taxon>Pseudomonadati</taxon>
        <taxon>Thermodesulfobacteriota</taxon>
        <taxon>Desulfovibrionia</taxon>
        <taxon>Desulfovibrionales</taxon>
        <taxon>Desulfovibrionaceae</taxon>
        <taxon>Desulfobaculum</taxon>
    </lineage>
</organism>
<dbReference type="InterPro" id="IPR029063">
    <property type="entry name" value="SAM-dependent_MTases_sf"/>
</dbReference>
<dbReference type="Pfam" id="PF13649">
    <property type="entry name" value="Methyltransf_25"/>
    <property type="match status" value="1"/>
</dbReference>
<dbReference type="SUPFAM" id="SSF53335">
    <property type="entry name" value="S-adenosyl-L-methionine-dependent methyltransferases"/>
    <property type="match status" value="1"/>
</dbReference>
<reference evidence="2 3" key="1">
    <citation type="submission" date="2020-03" db="EMBL/GenBank/DDBJ databases">
        <title>Genomic Encyclopedia of Type Strains, Phase IV (KMG-IV): sequencing the most valuable type-strain genomes for metagenomic binning, comparative biology and taxonomic classification.</title>
        <authorList>
            <person name="Goeker M."/>
        </authorList>
    </citation>
    <scope>NUCLEOTIDE SEQUENCE [LARGE SCALE GENOMIC DNA]</scope>
    <source>
        <strain evidence="2 3">DSM 24233</strain>
    </source>
</reference>
<dbReference type="EC" id="2.1.1.163" evidence="2"/>
<evidence type="ECO:0000313" key="3">
    <source>
        <dbReference type="Proteomes" id="UP000580856"/>
    </source>
</evidence>
<dbReference type="InterPro" id="IPR041698">
    <property type="entry name" value="Methyltransf_25"/>
</dbReference>
<dbReference type="EC" id="2.1.1.201" evidence="2"/>
<dbReference type="GO" id="GO:0043770">
    <property type="term" value="F:demethylmenaquinone methyltransferase activity"/>
    <property type="evidence" value="ECO:0007669"/>
    <property type="project" value="UniProtKB-EC"/>
</dbReference>
<keyword evidence="3" id="KW-1185">Reference proteome</keyword>
<sequence length="210" mass="22311">MRAYDEYGAIARWYDPFTAGLLRGVRRGIVRHLRGVGARRVLDVCCGTGWQLRMLHEAGFVGAGVDLSSAMLGVARRACPPQVALVRGDAALLPFEDAAFDAVVVCFALHEKEQAVRLAMLGECVRVLARGGCFLVADHLAEVAGPVAHAARHAAALVERAAGARHFALYGDFVRRDGVPGLARESGLVCLPVETLAFGAAGLFRIVPAP</sequence>
<dbReference type="RefSeq" id="WP_167942108.1">
    <property type="nucleotide sequence ID" value="NZ_JAATJA010000003.1"/>
</dbReference>
<dbReference type="PANTHER" id="PTHR43591">
    <property type="entry name" value="METHYLTRANSFERASE"/>
    <property type="match status" value="1"/>
</dbReference>
<comment type="caution">
    <text evidence="2">The sequence shown here is derived from an EMBL/GenBank/DDBJ whole genome shotgun (WGS) entry which is preliminary data.</text>
</comment>
<keyword evidence="2" id="KW-0489">Methyltransferase</keyword>
<proteinExistence type="predicted"/>
<evidence type="ECO:0000259" key="1">
    <source>
        <dbReference type="Pfam" id="PF13649"/>
    </source>
</evidence>